<protein>
    <submittedName>
        <fullName evidence="1">Uncharacterized protein</fullName>
    </submittedName>
</protein>
<reference evidence="1 2" key="1">
    <citation type="submission" date="2024-09" db="EMBL/GenBank/DDBJ databases">
        <authorList>
            <person name="Sun Q."/>
            <person name="Mori K."/>
        </authorList>
    </citation>
    <scope>NUCLEOTIDE SEQUENCE [LARGE SCALE GENOMIC DNA]</scope>
    <source>
        <strain evidence="1 2">NCAIM B.02621</strain>
    </source>
</reference>
<dbReference type="EMBL" id="JBHLSW010000003">
    <property type="protein sequence ID" value="MFC0632474.1"/>
    <property type="molecule type" value="Genomic_DNA"/>
</dbReference>
<comment type="caution">
    <text evidence="1">The sequence shown here is derived from an EMBL/GenBank/DDBJ whole genome shotgun (WGS) entry which is preliminary data.</text>
</comment>
<accession>A0ABV6QYM6</accession>
<sequence length="81" mass="8813">MRVATIGTVCVGRAPGAGFADVGHVVTCTDKDAIHLDLITGHDIADAVTVSMIAGLRAVRHRRRLRPRPYRRSIRRGEHCG</sequence>
<evidence type="ECO:0000313" key="2">
    <source>
        <dbReference type="Proteomes" id="UP001589906"/>
    </source>
</evidence>
<keyword evidence="2" id="KW-1185">Reference proteome</keyword>
<proteinExistence type="predicted"/>
<dbReference type="Proteomes" id="UP001589906">
    <property type="component" value="Unassembled WGS sequence"/>
</dbReference>
<evidence type="ECO:0000313" key="1">
    <source>
        <dbReference type="EMBL" id="MFC0632474.1"/>
    </source>
</evidence>
<gene>
    <name evidence="1" type="ORF">ACFFGE_01085</name>
</gene>
<organism evidence="1 2">
    <name type="scientific">Brevundimonas balnearis</name>
    <dbReference type="NCBI Taxonomy" id="1572858"/>
    <lineage>
        <taxon>Bacteria</taxon>
        <taxon>Pseudomonadati</taxon>
        <taxon>Pseudomonadota</taxon>
        <taxon>Alphaproteobacteria</taxon>
        <taxon>Caulobacterales</taxon>
        <taxon>Caulobacteraceae</taxon>
        <taxon>Brevundimonas</taxon>
    </lineage>
</organism>
<dbReference type="RefSeq" id="WP_376833454.1">
    <property type="nucleotide sequence ID" value="NZ_JBHLSW010000003.1"/>
</dbReference>
<name>A0ABV6QYM6_9CAUL</name>